<organism evidence="2 3">
    <name type="scientific">Allacma fusca</name>
    <dbReference type="NCBI Taxonomy" id="39272"/>
    <lineage>
        <taxon>Eukaryota</taxon>
        <taxon>Metazoa</taxon>
        <taxon>Ecdysozoa</taxon>
        <taxon>Arthropoda</taxon>
        <taxon>Hexapoda</taxon>
        <taxon>Collembola</taxon>
        <taxon>Symphypleona</taxon>
        <taxon>Sminthuridae</taxon>
        <taxon>Allacma</taxon>
    </lineage>
</organism>
<name>A0A8J2L424_9HEXA</name>
<evidence type="ECO:0000313" key="3">
    <source>
        <dbReference type="Proteomes" id="UP000708208"/>
    </source>
</evidence>
<accession>A0A8J2L424</accession>
<sequence>MALSFVVFVVASALGISGLQFPSFASISVADPRSVVSSLAAAPASSLSKVPGVNQLSNFTNSAASKLNPGVAFPTVATINISLDFGNDVEFSEEALKKAVANYIPDVSLISDDPNLIRFLLFSKRFGPDAPELLTFQDEDSIENSQFDPSKPTKFLVHGFQQNYNSSYPQNVKNDSGNCGKILEDVLTCNYP</sequence>
<dbReference type="OrthoDB" id="199913at2759"/>
<protein>
    <submittedName>
        <fullName evidence="2">Uncharacterized protein</fullName>
    </submittedName>
</protein>
<proteinExistence type="predicted"/>
<evidence type="ECO:0000256" key="1">
    <source>
        <dbReference type="SAM" id="SignalP"/>
    </source>
</evidence>
<reference evidence="2" key="1">
    <citation type="submission" date="2021-06" db="EMBL/GenBank/DDBJ databases">
        <authorList>
            <person name="Hodson N. C."/>
            <person name="Mongue J. A."/>
            <person name="Jaron S. K."/>
        </authorList>
    </citation>
    <scope>NUCLEOTIDE SEQUENCE</scope>
</reference>
<comment type="caution">
    <text evidence="2">The sequence shown here is derived from an EMBL/GenBank/DDBJ whole genome shotgun (WGS) entry which is preliminary data.</text>
</comment>
<gene>
    <name evidence="2" type="ORF">AFUS01_LOCUS25720</name>
</gene>
<feature type="chain" id="PRO_5035181223" evidence="1">
    <location>
        <begin position="19"/>
        <end position="192"/>
    </location>
</feature>
<keyword evidence="3" id="KW-1185">Reference proteome</keyword>
<dbReference type="AlphaFoldDB" id="A0A8J2L424"/>
<dbReference type="Proteomes" id="UP000708208">
    <property type="component" value="Unassembled WGS sequence"/>
</dbReference>
<feature type="signal peptide" evidence="1">
    <location>
        <begin position="1"/>
        <end position="18"/>
    </location>
</feature>
<dbReference type="EMBL" id="CAJVCH010333505">
    <property type="protein sequence ID" value="CAG7815014.1"/>
    <property type="molecule type" value="Genomic_DNA"/>
</dbReference>
<evidence type="ECO:0000313" key="2">
    <source>
        <dbReference type="EMBL" id="CAG7815014.1"/>
    </source>
</evidence>
<keyword evidence="1" id="KW-0732">Signal</keyword>